<comment type="caution">
    <text evidence="3">The sequence shown here is derived from an EMBL/GenBank/DDBJ whole genome shotgun (WGS) entry which is preliminary data.</text>
</comment>
<evidence type="ECO:0000313" key="3">
    <source>
        <dbReference type="EMBL" id="NYD34385.1"/>
    </source>
</evidence>
<gene>
    <name evidence="3" type="ORF">BJ983_000487</name>
</gene>
<reference evidence="3 4" key="1">
    <citation type="submission" date="2020-07" db="EMBL/GenBank/DDBJ databases">
        <title>Sequencing the genomes of 1000 actinobacteria strains.</title>
        <authorList>
            <person name="Klenk H.-P."/>
        </authorList>
    </citation>
    <scope>NUCLEOTIDE SEQUENCE [LARGE SCALE GENOMIC DNA]</scope>
    <source>
        <strain evidence="3 4">DSM 45772</strain>
    </source>
</reference>
<proteinExistence type="predicted"/>
<dbReference type="AlphaFoldDB" id="A0A7Y9DRY7"/>
<feature type="transmembrane region" description="Helical" evidence="2">
    <location>
        <begin position="48"/>
        <end position="66"/>
    </location>
</feature>
<feature type="transmembrane region" description="Helical" evidence="2">
    <location>
        <begin position="110"/>
        <end position="128"/>
    </location>
</feature>
<name>A0A7Y9DRY7_9PSEU</name>
<keyword evidence="2" id="KW-0472">Membrane</keyword>
<organism evidence="3 4">
    <name type="scientific">Actinomycetospora corticicola</name>
    <dbReference type="NCBI Taxonomy" id="663602"/>
    <lineage>
        <taxon>Bacteria</taxon>
        <taxon>Bacillati</taxon>
        <taxon>Actinomycetota</taxon>
        <taxon>Actinomycetes</taxon>
        <taxon>Pseudonocardiales</taxon>
        <taxon>Pseudonocardiaceae</taxon>
        <taxon>Actinomycetospora</taxon>
    </lineage>
</organism>
<accession>A0A7Y9DRY7</accession>
<feature type="transmembrane region" description="Helical" evidence="2">
    <location>
        <begin position="140"/>
        <end position="161"/>
    </location>
</feature>
<keyword evidence="2" id="KW-1133">Transmembrane helix</keyword>
<feature type="transmembrane region" description="Helical" evidence="2">
    <location>
        <begin position="380"/>
        <end position="409"/>
    </location>
</feature>
<dbReference type="Proteomes" id="UP000535890">
    <property type="component" value="Unassembled WGS sequence"/>
</dbReference>
<feature type="transmembrane region" description="Helical" evidence="2">
    <location>
        <begin position="211"/>
        <end position="231"/>
    </location>
</feature>
<feature type="transmembrane region" description="Helical" evidence="2">
    <location>
        <begin position="346"/>
        <end position="368"/>
    </location>
</feature>
<feature type="transmembrane region" description="Helical" evidence="2">
    <location>
        <begin position="78"/>
        <end position="98"/>
    </location>
</feature>
<evidence type="ECO:0000313" key="4">
    <source>
        <dbReference type="Proteomes" id="UP000535890"/>
    </source>
</evidence>
<dbReference type="EMBL" id="JACCBN010000001">
    <property type="protein sequence ID" value="NYD34385.1"/>
    <property type="molecule type" value="Genomic_DNA"/>
</dbReference>
<keyword evidence="4" id="KW-1185">Reference proteome</keyword>
<evidence type="ECO:0000256" key="2">
    <source>
        <dbReference type="SAM" id="Phobius"/>
    </source>
</evidence>
<protein>
    <recommendedName>
        <fullName evidence="5">O-antigen ligase</fullName>
    </recommendedName>
</protein>
<evidence type="ECO:0008006" key="5">
    <source>
        <dbReference type="Google" id="ProtNLM"/>
    </source>
</evidence>
<feature type="transmembrane region" description="Helical" evidence="2">
    <location>
        <begin position="237"/>
        <end position="262"/>
    </location>
</feature>
<feature type="region of interest" description="Disordered" evidence="1">
    <location>
        <begin position="1"/>
        <end position="22"/>
    </location>
</feature>
<feature type="transmembrane region" description="Helical" evidence="2">
    <location>
        <begin position="274"/>
        <end position="294"/>
    </location>
</feature>
<keyword evidence="2" id="KW-0812">Transmembrane</keyword>
<evidence type="ECO:0000256" key="1">
    <source>
        <dbReference type="SAM" id="MobiDB-lite"/>
    </source>
</evidence>
<sequence length="444" mass="46086">MTTVSDGPAPVVRKTRGSATTPRVPAAVPAGLLLLSLPLLRPGTLGEYTALVGCGLALAAGVAAMLRREFAPTRPSRAVSALLALVVAAYVWLVLHSVWVDDLLRIRSQFQDFVLTVGSLVAAVLVFSDPRTRLAVGRGFVVVLCLVGASWLVTALWWAVMGVGTGQIGMIPVGTVGPQPVYLPFTVSYSTSAVFGTDVPRLTGIGRESGWMAMYCAAGWFLAQAVGYRSWVVKGLILAGLVGTLSTAGFGVFVVVLAVEAFLLPRGGIGLGGFLRQVGGLGAIGGAAWVALYAPVLGLQAKQTSNETSLDERSDATAAGVRAITTKPWGGQGTEKQAGINLISDIAVNGLPFVLLVTAALLVPLLLVRPAPGVRGRAAPVAFVVFATLLLSQPAAASTWVFVLVALALACDDLTETERHAPGALLPRRLQRRLGIRETSGAPS</sequence>
<dbReference type="RefSeq" id="WP_179792343.1">
    <property type="nucleotide sequence ID" value="NZ_BAABHP010000030.1"/>
</dbReference>